<feature type="non-terminal residue" evidence="3">
    <location>
        <position position="1"/>
    </location>
</feature>
<dbReference type="GO" id="GO:0016616">
    <property type="term" value="F:oxidoreductase activity, acting on the CH-OH group of donors, NAD or NADP as acceptor"/>
    <property type="evidence" value="ECO:0007669"/>
    <property type="project" value="InterPro"/>
</dbReference>
<evidence type="ECO:0000313" key="3">
    <source>
        <dbReference type="EMBL" id="VTT68791.1"/>
    </source>
</evidence>
<sequence length="984" mass="110102">HLGLSPDDAERLHKDYSQQYGQAIEGLVRHHQIDALEYNAKVDDAVPLDELIKPNAQLRQFLEDIDTSKVRLWLLTNAYVNHGKRVVPFVCKPHKEMFDKAMGEAGISDVSRCYFIDDSHKNCVGAKDAGWTAIHFVEEGLPVPDAPASQHQVRHLEELRSLYPEFFRPKFCTLCGAHIIQTSAEKWAREFRATSGVAARDWNDRNDISSIVPVNPIARYDDREVDDDGFPIEDDDEHEPDVEISIVNIVHPNPPPEWRWGFLFHDVCWSLLNFGENVDLGGLFRLCASTPIGPDVLLNFGHDYGGVAAQDYEGSIEVLVSLFRKAEKMGEMLRANPFEIPALKKAINFSARMQQDAFQSILDRSTLSADKDVFNYFPPEILEKIVTFLPSPDVHSLRLASRVFATLSLPERFWVSRFTEGHEFDYLPEMGNTSLVSCLLAPMACSSLLDTLPEDQCVKGFEVALDVCGFRAIAAITEDGTTSSWAGDPSDHPRRRLTDVEGISLLVAEFDALKLVSLSRDRITKNLEPRDRLLWHPEIPSPELFFDGVLPLDEKRSSNVPITTVFFGENDGRYIRQMDSIDTHIYDWCHVDRLSFEFMDDSIQRCLGDVEYETEHSDRAPIRFPDHGSSMGHMEIDGGSGEEIESFEVQFDKGIIIGLKALRLDGAVLVTGGSGFLGGHVVRQLLNDAETTVAIVSRHPKMPADVADESRVSLHAADLTIPSQIDQVFETFKPHAVIHTASPSYVDTPANLIKANIDGTKALLKAASASADTRAFVFTSSDSAVVPTQDPLSEEDSVLYDETNAPNAYAMSKAAAERLVIASNSEQLRTAAIRISATYGEYDMNFVRQLVQSIRRKEHKMQVGNDTKAFEFLYVKKAAEAHILAMRALLYSEKSEMAGGQAFFISDGRPQKFFDFSRKLYAAAGHPVALEEVTKIPFFVMQAMASTAEWAYWIMTLGYIKPVLILEVCFIKKSRLPSSLLILR</sequence>
<dbReference type="GO" id="GO:0009166">
    <property type="term" value="P:nucleotide catabolic process"/>
    <property type="evidence" value="ECO:0007669"/>
    <property type="project" value="TreeGrafter"/>
</dbReference>
<dbReference type="SMART" id="SM00822">
    <property type="entry name" value="PKS_KR"/>
    <property type="match status" value="1"/>
</dbReference>
<dbReference type="InterPro" id="IPR023214">
    <property type="entry name" value="HAD_sf"/>
</dbReference>
<dbReference type="PANTHER" id="PTHR47438">
    <property type="entry name" value="PHOSPHATE METABOLISM PROTEIN 8-RELATED"/>
    <property type="match status" value="1"/>
</dbReference>
<evidence type="ECO:0000259" key="2">
    <source>
        <dbReference type="PROSITE" id="PS50181"/>
    </source>
</evidence>
<comment type="caution">
    <text evidence="3">The sequence shown here is derived from an EMBL/GenBank/DDBJ whole genome shotgun (WGS) entry which is preliminary data.</text>
</comment>
<dbReference type="InterPro" id="IPR052791">
    <property type="entry name" value="SSM1_domain"/>
</dbReference>
<dbReference type="SUPFAM" id="SSF56784">
    <property type="entry name" value="HAD-like"/>
    <property type="match status" value="1"/>
</dbReference>
<dbReference type="Gene3D" id="3.40.50.720">
    <property type="entry name" value="NAD(P)-binding Rossmann-like Domain"/>
    <property type="match status" value="1"/>
</dbReference>
<dbReference type="InterPro" id="IPR036291">
    <property type="entry name" value="NAD(P)-bd_dom_sf"/>
</dbReference>
<dbReference type="InterPro" id="IPR002225">
    <property type="entry name" value="3Beta_OHSteriod_DH/Estase"/>
</dbReference>
<dbReference type="Proteomes" id="UP000760494">
    <property type="component" value="Unassembled WGS sequence"/>
</dbReference>
<dbReference type="InterPro" id="IPR036047">
    <property type="entry name" value="F-box-like_dom_sf"/>
</dbReference>
<dbReference type="InterPro" id="IPR006439">
    <property type="entry name" value="HAD-SF_hydro_IA"/>
</dbReference>
<dbReference type="GO" id="GO:0006206">
    <property type="term" value="P:pyrimidine nucleobase metabolic process"/>
    <property type="evidence" value="ECO:0007669"/>
    <property type="project" value="TreeGrafter"/>
</dbReference>
<evidence type="ECO:0000256" key="1">
    <source>
        <dbReference type="ARBA" id="ARBA00023002"/>
    </source>
</evidence>
<protein>
    <recommendedName>
        <fullName evidence="2">F-box domain-containing protein</fullName>
    </recommendedName>
</protein>
<proteinExistence type="predicted"/>
<reference evidence="3" key="1">
    <citation type="submission" date="2019-05" db="EMBL/GenBank/DDBJ databases">
        <authorList>
            <person name="Piombo E."/>
        </authorList>
    </citation>
    <scope>NUCLEOTIDE SEQUENCE</scope>
    <source>
        <strain evidence="3">C2S</strain>
    </source>
</reference>
<feature type="non-terminal residue" evidence="3">
    <location>
        <position position="984"/>
    </location>
</feature>
<dbReference type="SUPFAM" id="SSF51735">
    <property type="entry name" value="NAD(P)-binding Rossmann-fold domains"/>
    <property type="match status" value="1"/>
</dbReference>
<keyword evidence="1" id="KW-0560">Oxidoreductase</keyword>
<dbReference type="GO" id="GO:0008252">
    <property type="term" value="F:nucleotidase activity"/>
    <property type="evidence" value="ECO:0007669"/>
    <property type="project" value="TreeGrafter"/>
</dbReference>
<dbReference type="InterPro" id="IPR036412">
    <property type="entry name" value="HAD-like_sf"/>
</dbReference>
<dbReference type="Pfam" id="PF01073">
    <property type="entry name" value="3Beta_HSD"/>
    <property type="match status" value="1"/>
</dbReference>
<dbReference type="GO" id="GO:0006694">
    <property type="term" value="P:steroid biosynthetic process"/>
    <property type="evidence" value="ECO:0007669"/>
    <property type="project" value="InterPro"/>
</dbReference>
<dbReference type="NCBIfam" id="TIGR01509">
    <property type="entry name" value="HAD-SF-IA-v3"/>
    <property type="match status" value="1"/>
</dbReference>
<dbReference type="Gene3D" id="3.40.50.1000">
    <property type="entry name" value="HAD superfamily/HAD-like"/>
    <property type="match status" value="1"/>
</dbReference>
<dbReference type="Gene3D" id="1.10.150.450">
    <property type="match status" value="1"/>
</dbReference>
<gene>
    <name evidence="3" type="ORF">C2S_7178</name>
</gene>
<dbReference type="SUPFAM" id="SSF81383">
    <property type="entry name" value="F-box domain"/>
    <property type="match status" value="1"/>
</dbReference>
<dbReference type="InterPro" id="IPR057326">
    <property type="entry name" value="KR_dom"/>
</dbReference>
<dbReference type="SMART" id="SM00256">
    <property type="entry name" value="FBOX"/>
    <property type="match status" value="1"/>
</dbReference>
<organism evidence="3 4">
    <name type="scientific">Fusarium fujikuroi</name>
    <name type="common">Bakanae and foot rot disease fungus</name>
    <name type="synonym">Gibberella fujikuroi</name>
    <dbReference type="NCBI Taxonomy" id="5127"/>
    <lineage>
        <taxon>Eukaryota</taxon>
        <taxon>Fungi</taxon>
        <taxon>Dikarya</taxon>
        <taxon>Ascomycota</taxon>
        <taxon>Pezizomycotina</taxon>
        <taxon>Sordariomycetes</taxon>
        <taxon>Hypocreomycetidae</taxon>
        <taxon>Hypocreales</taxon>
        <taxon>Nectriaceae</taxon>
        <taxon>Fusarium</taxon>
        <taxon>Fusarium fujikuroi species complex</taxon>
    </lineage>
</organism>
<dbReference type="AlphaFoldDB" id="A0A9Q9UC89"/>
<dbReference type="Pfam" id="PF24539">
    <property type="entry name" value="DUF7600"/>
    <property type="match status" value="1"/>
</dbReference>
<dbReference type="InterPro" id="IPR001810">
    <property type="entry name" value="F-box_dom"/>
</dbReference>
<accession>A0A9Q9UC89</accession>
<dbReference type="InterPro" id="IPR056021">
    <property type="entry name" value="DUF7600"/>
</dbReference>
<evidence type="ECO:0000313" key="4">
    <source>
        <dbReference type="Proteomes" id="UP000760494"/>
    </source>
</evidence>
<dbReference type="PROSITE" id="PS50181">
    <property type="entry name" value="FBOX"/>
    <property type="match status" value="1"/>
</dbReference>
<dbReference type="PANTHER" id="PTHR47438:SF1">
    <property type="entry name" value="PHOSPHATE METABOLISM PROTEIN 8-RELATED"/>
    <property type="match status" value="1"/>
</dbReference>
<feature type="domain" description="F-box" evidence="2">
    <location>
        <begin position="371"/>
        <end position="417"/>
    </location>
</feature>
<name>A0A9Q9UC89_FUSFU</name>
<dbReference type="EMBL" id="CABFJX010000224">
    <property type="protein sequence ID" value="VTT68791.1"/>
    <property type="molecule type" value="Genomic_DNA"/>
</dbReference>